<dbReference type="Gene3D" id="3.40.30.10">
    <property type="entry name" value="Glutaredoxin"/>
    <property type="match status" value="1"/>
</dbReference>
<sequence length="152" mass="15934">MKCLVAIAALACACAAQAAPVTPLAKADVTALLLPPAKGAKVIAIWALDCAYCEENLSALLAWQRSHENVDLVFVATDAIGQATALEARLKAAKLDGVPSRAYADPSPERLNFLIDPTWGGETPRTLVIRADGSKKALSGALTAERIARLMP</sequence>
<reference evidence="2 3" key="1">
    <citation type="journal article" date="2024" name="Curr. Microbiol.">
        <title>Luteibacter sahnii sp. nov., A Novel Yellow-Colored Xanthomonadin Pigment Producing Probiotic Bacterium from Healthy Rice Seed Microbiome.</title>
        <authorList>
            <person name="Jaiswal G."/>
            <person name="Rana R."/>
            <person name="Nayak P.K."/>
            <person name="Chouhan R."/>
            <person name="Gandhi S.G."/>
            <person name="Patel H.K."/>
            <person name="Patil P.B."/>
        </authorList>
    </citation>
    <scope>NUCLEOTIDE SEQUENCE [LARGE SCALE GENOMIC DNA]</scope>
    <source>
        <strain evidence="2 3">PPL201</strain>
    </source>
</reference>
<keyword evidence="1" id="KW-0732">Signal</keyword>
<evidence type="ECO:0000256" key="1">
    <source>
        <dbReference type="SAM" id="SignalP"/>
    </source>
</evidence>
<feature type="chain" id="PRO_5046743665" description="Thioredoxin domain-containing protein" evidence="1">
    <location>
        <begin position="19"/>
        <end position="152"/>
    </location>
</feature>
<feature type="signal peptide" evidence="1">
    <location>
        <begin position="1"/>
        <end position="18"/>
    </location>
</feature>
<evidence type="ECO:0000313" key="2">
    <source>
        <dbReference type="EMBL" id="MDF4025228.1"/>
    </source>
</evidence>
<organism evidence="2 3">
    <name type="scientific">Luteibacter sahnii</name>
    <dbReference type="NCBI Taxonomy" id="3021977"/>
    <lineage>
        <taxon>Bacteria</taxon>
        <taxon>Pseudomonadati</taxon>
        <taxon>Pseudomonadota</taxon>
        <taxon>Gammaproteobacteria</taxon>
        <taxon>Lysobacterales</taxon>
        <taxon>Rhodanobacteraceae</taxon>
        <taxon>Luteibacter</taxon>
    </lineage>
</organism>
<comment type="caution">
    <text evidence="2">The sequence shown here is derived from an EMBL/GenBank/DDBJ whole genome shotgun (WGS) entry which is preliminary data.</text>
</comment>
<protein>
    <recommendedName>
        <fullName evidence="4">Thioredoxin domain-containing protein</fullName>
    </recommendedName>
</protein>
<dbReference type="Proteomes" id="UP001528850">
    <property type="component" value="Unassembled WGS sequence"/>
</dbReference>
<dbReference type="InterPro" id="IPR036249">
    <property type="entry name" value="Thioredoxin-like_sf"/>
</dbReference>
<dbReference type="EMBL" id="JARJJS010000002">
    <property type="protein sequence ID" value="MDF4025228.1"/>
    <property type="molecule type" value="Genomic_DNA"/>
</dbReference>
<keyword evidence="3" id="KW-1185">Reference proteome</keyword>
<evidence type="ECO:0000313" key="3">
    <source>
        <dbReference type="Proteomes" id="UP001528850"/>
    </source>
</evidence>
<dbReference type="SUPFAM" id="SSF52833">
    <property type="entry name" value="Thioredoxin-like"/>
    <property type="match status" value="1"/>
</dbReference>
<gene>
    <name evidence="2" type="ORF">P3W24_09655</name>
</gene>
<evidence type="ECO:0008006" key="4">
    <source>
        <dbReference type="Google" id="ProtNLM"/>
    </source>
</evidence>
<accession>A0ABT6BBF4</accession>
<name>A0ABT6BBF4_9GAMM</name>
<proteinExistence type="predicted"/>